<feature type="binding site" evidence="7">
    <location>
        <position position="82"/>
    </location>
    <ligand>
        <name>Zn(2+)</name>
        <dbReference type="ChEBI" id="CHEBI:29105"/>
    </ligand>
</feature>
<evidence type="ECO:0000256" key="6">
    <source>
        <dbReference type="ARBA" id="ARBA00023163"/>
    </source>
</evidence>
<dbReference type="InterPro" id="IPR043135">
    <property type="entry name" value="Fur_C"/>
</dbReference>
<keyword evidence="3 7" id="KW-0862">Zinc</keyword>
<dbReference type="STRING" id="158190.SpiGrapes_3040"/>
<evidence type="ECO:0000256" key="3">
    <source>
        <dbReference type="ARBA" id="ARBA00022833"/>
    </source>
</evidence>
<dbReference type="SUPFAM" id="SSF46785">
    <property type="entry name" value="Winged helix' DNA-binding domain"/>
    <property type="match status" value="1"/>
</dbReference>
<dbReference type="KEGG" id="sgp:SpiGrapes_3040"/>
<proteinExistence type="inferred from homology"/>
<evidence type="ECO:0000313" key="8">
    <source>
        <dbReference type="EMBL" id="AEV30788.1"/>
    </source>
</evidence>
<name>G8QYE1_SPHPG</name>
<dbReference type="Gene3D" id="1.10.10.10">
    <property type="entry name" value="Winged helix-like DNA-binding domain superfamily/Winged helix DNA-binding domain"/>
    <property type="match status" value="1"/>
</dbReference>
<comment type="similarity">
    <text evidence="1">Belongs to the Fur family.</text>
</comment>
<evidence type="ECO:0000256" key="1">
    <source>
        <dbReference type="ARBA" id="ARBA00007957"/>
    </source>
</evidence>
<organism evidence="8 9">
    <name type="scientific">Sphaerochaeta pleomorpha (strain ATCC BAA-1885 / DSM 22778 / Grapes)</name>
    <dbReference type="NCBI Taxonomy" id="158190"/>
    <lineage>
        <taxon>Bacteria</taxon>
        <taxon>Pseudomonadati</taxon>
        <taxon>Spirochaetota</taxon>
        <taxon>Spirochaetia</taxon>
        <taxon>Spirochaetales</taxon>
        <taxon>Sphaerochaetaceae</taxon>
        <taxon>Sphaerochaeta</taxon>
    </lineage>
</organism>
<dbReference type="GO" id="GO:1900376">
    <property type="term" value="P:regulation of secondary metabolite biosynthetic process"/>
    <property type="evidence" value="ECO:0007669"/>
    <property type="project" value="TreeGrafter"/>
</dbReference>
<dbReference type="InterPro" id="IPR036390">
    <property type="entry name" value="WH_DNA-bd_sf"/>
</dbReference>
<keyword evidence="6" id="KW-0804">Transcription</keyword>
<keyword evidence="7" id="KW-0479">Metal-binding</keyword>
<dbReference type="OrthoDB" id="8659436at2"/>
<evidence type="ECO:0000313" key="9">
    <source>
        <dbReference type="Proteomes" id="UP000005632"/>
    </source>
</evidence>
<evidence type="ECO:0000256" key="5">
    <source>
        <dbReference type="ARBA" id="ARBA00023125"/>
    </source>
</evidence>
<evidence type="ECO:0000256" key="4">
    <source>
        <dbReference type="ARBA" id="ARBA00023015"/>
    </source>
</evidence>
<reference evidence="8 9" key="1">
    <citation type="submission" date="2011-11" db="EMBL/GenBank/DDBJ databases">
        <title>Complete sequence of Spirochaeta sp. grapes.</title>
        <authorList>
            <consortium name="US DOE Joint Genome Institute"/>
            <person name="Lucas S."/>
            <person name="Han J."/>
            <person name="Lapidus A."/>
            <person name="Cheng J.-F."/>
            <person name="Goodwin L."/>
            <person name="Pitluck S."/>
            <person name="Peters L."/>
            <person name="Ovchinnikova G."/>
            <person name="Munk A.C."/>
            <person name="Detter J.C."/>
            <person name="Han C."/>
            <person name="Tapia R."/>
            <person name="Land M."/>
            <person name="Hauser L."/>
            <person name="Kyrpides N."/>
            <person name="Ivanova N."/>
            <person name="Pagani I."/>
            <person name="Ritalahtilisa K."/>
            <person name="Loeffler F."/>
            <person name="Woyke T."/>
        </authorList>
    </citation>
    <scope>NUCLEOTIDE SEQUENCE [LARGE SCALE GENOMIC DNA]</scope>
    <source>
        <strain evidence="9">ATCC BAA-1885 / DSM 22778 / Grapes</strain>
    </source>
</reference>
<dbReference type="PANTHER" id="PTHR33202:SF7">
    <property type="entry name" value="FERRIC UPTAKE REGULATION PROTEIN"/>
    <property type="match status" value="1"/>
</dbReference>
<dbReference type="HOGENOM" id="CLU_096072_4_2_12"/>
<feature type="binding site" evidence="7">
    <location>
        <position position="85"/>
    </location>
    <ligand>
        <name>Zn(2+)</name>
        <dbReference type="ChEBI" id="CHEBI:29105"/>
    </ligand>
</feature>
<dbReference type="Proteomes" id="UP000005632">
    <property type="component" value="Chromosome"/>
</dbReference>
<dbReference type="InterPro" id="IPR036388">
    <property type="entry name" value="WH-like_DNA-bd_sf"/>
</dbReference>
<dbReference type="RefSeq" id="WP_014271627.1">
    <property type="nucleotide sequence ID" value="NC_016633.1"/>
</dbReference>
<accession>G8QYE1</accession>
<keyword evidence="4" id="KW-0805">Transcription regulation</keyword>
<dbReference type="GO" id="GO:0003700">
    <property type="term" value="F:DNA-binding transcription factor activity"/>
    <property type="evidence" value="ECO:0007669"/>
    <property type="project" value="InterPro"/>
</dbReference>
<dbReference type="PANTHER" id="PTHR33202">
    <property type="entry name" value="ZINC UPTAKE REGULATION PROTEIN"/>
    <property type="match status" value="1"/>
</dbReference>
<dbReference type="CDD" id="cd07153">
    <property type="entry name" value="Fur_like"/>
    <property type="match status" value="1"/>
</dbReference>
<dbReference type="eggNOG" id="COG0735">
    <property type="taxonomic scope" value="Bacteria"/>
</dbReference>
<dbReference type="GO" id="GO:0045892">
    <property type="term" value="P:negative regulation of DNA-templated transcription"/>
    <property type="evidence" value="ECO:0007669"/>
    <property type="project" value="TreeGrafter"/>
</dbReference>
<evidence type="ECO:0000256" key="2">
    <source>
        <dbReference type="ARBA" id="ARBA00022491"/>
    </source>
</evidence>
<gene>
    <name evidence="8" type="ordered locus">SpiGrapes_3040</name>
</gene>
<keyword evidence="2" id="KW-0678">Repressor</keyword>
<feature type="binding site" evidence="7">
    <location>
        <position position="125"/>
    </location>
    <ligand>
        <name>Zn(2+)</name>
        <dbReference type="ChEBI" id="CHEBI:29105"/>
    </ligand>
</feature>
<dbReference type="AlphaFoldDB" id="G8QYE1"/>
<dbReference type="EMBL" id="CP003155">
    <property type="protein sequence ID" value="AEV30788.1"/>
    <property type="molecule type" value="Genomic_DNA"/>
</dbReference>
<dbReference type="GO" id="GO:0000976">
    <property type="term" value="F:transcription cis-regulatory region binding"/>
    <property type="evidence" value="ECO:0007669"/>
    <property type="project" value="TreeGrafter"/>
</dbReference>
<dbReference type="Pfam" id="PF01475">
    <property type="entry name" value="FUR"/>
    <property type="match status" value="1"/>
</dbReference>
<keyword evidence="5" id="KW-0238">DNA-binding</keyword>
<feature type="binding site" evidence="7">
    <location>
        <position position="122"/>
    </location>
    <ligand>
        <name>Zn(2+)</name>
        <dbReference type="ChEBI" id="CHEBI:29105"/>
    </ligand>
</feature>
<comment type="cofactor">
    <cofactor evidence="7">
        <name>Zn(2+)</name>
        <dbReference type="ChEBI" id="CHEBI:29105"/>
    </cofactor>
    <text evidence="7">Binds 1 zinc ion per subunit.</text>
</comment>
<keyword evidence="9" id="KW-1185">Reference proteome</keyword>
<dbReference type="InterPro" id="IPR002481">
    <property type="entry name" value="FUR"/>
</dbReference>
<sequence length="134" mass="14918">MKAIRQTIQKDLVKETVFASCDHPTAEQIYNTIVLTHPSISKATVYRNLNLLVDDGLVKRVQVLGGPDHFDKTVLDHYHIQCTCCKRVEDVEGIPNLGILAGITNAKGYRIDSYEIVFSGVCPDCLEKNAAMKQ</sequence>
<dbReference type="GO" id="GO:0008270">
    <property type="term" value="F:zinc ion binding"/>
    <property type="evidence" value="ECO:0007669"/>
    <property type="project" value="TreeGrafter"/>
</dbReference>
<protein>
    <submittedName>
        <fullName evidence="8">Fe2+/Zn2+ uptake regulation protein</fullName>
    </submittedName>
</protein>
<dbReference type="Gene3D" id="3.30.1490.190">
    <property type="match status" value="1"/>
</dbReference>
<evidence type="ECO:0000256" key="7">
    <source>
        <dbReference type="PIRSR" id="PIRSR602481-1"/>
    </source>
</evidence>